<evidence type="ECO:0000256" key="6">
    <source>
        <dbReference type="RuleBase" id="RU004914"/>
    </source>
</evidence>
<dbReference type="PANTHER" id="PTHR42893:SF9">
    <property type="entry name" value="PROTEIN DETOXIFICATION 46, CHLOROPLASTIC"/>
    <property type="match status" value="1"/>
</dbReference>
<feature type="transmembrane region" description="Helical" evidence="6">
    <location>
        <begin position="173"/>
        <end position="191"/>
    </location>
</feature>
<evidence type="ECO:0000256" key="2">
    <source>
        <dbReference type="ARBA" id="ARBA00010199"/>
    </source>
</evidence>
<feature type="transmembrane region" description="Helical" evidence="6">
    <location>
        <begin position="269"/>
        <end position="287"/>
    </location>
</feature>
<comment type="similarity">
    <text evidence="2 6">Belongs to the multi antimicrobial extrusion (MATE) (TC 2.A.66.1) family.</text>
</comment>
<sequence>MILSRELATCNGPTAPPDISSRFERAPFVTSCRNRSVQVSGYKFPAGYRPSCGPESRCGSAQLRGTYRDSYGRRHSVGILTVNAHTRSSETSLCEAAEEKTTDKEDRTSVENDSLAKATSIFPSEEDSIWTWRRKMLWTILKFIGPALFIPLSDPLMSVVDTVTVGQFSNTTQLAGLGPVTLIFTFVNYIWNSQGIATTSMVASALNNPKLSTEESRLEGGRVLSSSLILAAAAGLTACLGLELLGPALIQVTGAAPELMKPALEYLRVRAFATPATFAIIVSQAALMAQRQSVLPCLVILGMTVLNMGLDVFLIVSYGMGALGAAWATLFSQYVGAGLLLYILHCKSKVKPEWHLPSAKEIAEFGSNTGLLAFIYLCKNICYTCIQRTATALPILKLAAHQPAFMLWNLCAFATQPLEQAALAYYPAAQTRRQKEEIPKLIMATGLMFAVLAGFVSTSIPLFFPQAFSPDARIYPFLRLVAPVGYLAMMAVGMEVAATAILIAKKQYKFIAGAMFRTVLMTAGYVSLVLHYDLGLRGVWFGLFVFYGSCMCQSVPKMIHAVRQELRAFNSALKHA</sequence>
<feature type="transmembrane region" description="Helical" evidence="6">
    <location>
        <begin position="324"/>
        <end position="344"/>
    </location>
</feature>
<dbReference type="EMBL" id="GBEZ01006141">
    <property type="protein sequence ID" value="JAC79233.1"/>
    <property type="molecule type" value="Transcribed_RNA"/>
</dbReference>
<dbReference type="Pfam" id="PF01554">
    <property type="entry name" value="MatE"/>
    <property type="match status" value="1"/>
</dbReference>
<evidence type="ECO:0000256" key="1">
    <source>
        <dbReference type="ARBA" id="ARBA00004141"/>
    </source>
</evidence>
<proteinExistence type="inferred from homology"/>
<reference evidence="7" key="1">
    <citation type="submission" date="2014-05" db="EMBL/GenBank/DDBJ databases">
        <title>The transcriptome of the halophilic microalga Tetraselmis sp. GSL018 isolated from the Great Salt Lake, Utah.</title>
        <authorList>
            <person name="Jinkerson R.E."/>
            <person name="D'Adamo S."/>
            <person name="Posewitz M.C."/>
        </authorList>
    </citation>
    <scope>NUCLEOTIDE SEQUENCE</scope>
    <source>
        <strain evidence="7">GSL018</strain>
    </source>
</reference>
<feature type="transmembrane region" description="Helical" evidence="6">
    <location>
        <begin position="136"/>
        <end position="153"/>
    </location>
</feature>
<dbReference type="InterPro" id="IPR044644">
    <property type="entry name" value="DinF-like"/>
</dbReference>
<comment type="subcellular location">
    <subcellularLocation>
        <location evidence="1">Membrane</location>
        <topology evidence="1">Multi-pass membrane protein</topology>
    </subcellularLocation>
</comment>
<dbReference type="PANTHER" id="PTHR42893">
    <property type="entry name" value="PROTEIN DETOXIFICATION 44, CHLOROPLASTIC-RELATED"/>
    <property type="match status" value="1"/>
</dbReference>
<feature type="transmembrane region" description="Helical" evidence="6">
    <location>
        <begin position="510"/>
        <end position="532"/>
    </location>
</feature>
<evidence type="ECO:0000256" key="5">
    <source>
        <dbReference type="ARBA" id="ARBA00023136"/>
    </source>
</evidence>
<name>A0A061S4R5_9CHLO</name>
<accession>A0A061S4R5</accession>
<organism evidence="7">
    <name type="scientific">Tetraselmis sp. GSL018</name>
    <dbReference type="NCBI Taxonomy" id="582737"/>
    <lineage>
        <taxon>Eukaryota</taxon>
        <taxon>Viridiplantae</taxon>
        <taxon>Chlorophyta</taxon>
        <taxon>core chlorophytes</taxon>
        <taxon>Chlorodendrophyceae</taxon>
        <taxon>Chlorodendrales</taxon>
        <taxon>Chlorodendraceae</taxon>
        <taxon>Tetraselmis</taxon>
    </lineage>
</organism>
<dbReference type="GO" id="GO:0042910">
    <property type="term" value="F:xenobiotic transmembrane transporter activity"/>
    <property type="evidence" value="ECO:0007669"/>
    <property type="project" value="InterPro"/>
</dbReference>
<evidence type="ECO:0000256" key="3">
    <source>
        <dbReference type="ARBA" id="ARBA00022692"/>
    </source>
</evidence>
<evidence type="ECO:0000256" key="4">
    <source>
        <dbReference type="ARBA" id="ARBA00022989"/>
    </source>
</evidence>
<dbReference type="AlphaFoldDB" id="A0A061S4R5"/>
<dbReference type="GO" id="GO:0015297">
    <property type="term" value="F:antiporter activity"/>
    <property type="evidence" value="ECO:0007669"/>
    <property type="project" value="InterPro"/>
</dbReference>
<feature type="transmembrane region" description="Helical" evidence="6">
    <location>
        <begin position="484"/>
        <end position="503"/>
    </location>
</feature>
<keyword evidence="4 6" id="KW-1133">Transmembrane helix</keyword>
<comment type="caution">
    <text evidence="6">Lacks conserved residue(s) required for the propagation of feature annotation.</text>
</comment>
<feature type="transmembrane region" description="Helical" evidence="6">
    <location>
        <begin position="227"/>
        <end position="249"/>
    </location>
</feature>
<feature type="transmembrane region" description="Helical" evidence="6">
    <location>
        <begin position="294"/>
        <end position="318"/>
    </location>
</feature>
<feature type="transmembrane region" description="Helical" evidence="6">
    <location>
        <begin position="441"/>
        <end position="464"/>
    </location>
</feature>
<gene>
    <name evidence="7" type="ORF">TSPGSL018_13198</name>
</gene>
<keyword evidence="5 6" id="KW-0472">Membrane</keyword>
<dbReference type="GO" id="GO:0016020">
    <property type="term" value="C:membrane"/>
    <property type="evidence" value="ECO:0007669"/>
    <property type="project" value="UniProtKB-SubCell"/>
</dbReference>
<protein>
    <recommendedName>
        <fullName evidence="6">Protein DETOXIFICATION</fullName>
    </recommendedName>
    <alternativeName>
        <fullName evidence="6">Multidrug and toxic compound extrusion protein</fullName>
    </alternativeName>
</protein>
<dbReference type="InterPro" id="IPR002528">
    <property type="entry name" value="MATE_fam"/>
</dbReference>
<evidence type="ECO:0000313" key="7">
    <source>
        <dbReference type="EMBL" id="JAC79233.1"/>
    </source>
</evidence>
<keyword evidence="3 6" id="KW-0812">Transmembrane</keyword>